<feature type="compositionally biased region" description="Acidic residues" evidence="2">
    <location>
        <begin position="1814"/>
        <end position="1828"/>
    </location>
</feature>
<feature type="compositionally biased region" description="Polar residues" evidence="2">
    <location>
        <begin position="2382"/>
        <end position="2391"/>
    </location>
</feature>
<name>A0A8H5LUY0_9AGAR</name>
<evidence type="ECO:0000313" key="5">
    <source>
        <dbReference type="EMBL" id="KAF5370507.1"/>
    </source>
</evidence>
<feature type="compositionally biased region" description="Polar residues" evidence="2">
    <location>
        <begin position="1209"/>
        <end position="1258"/>
    </location>
</feature>
<gene>
    <name evidence="5" type="ORF">D9615_010341</name>
</gene>
<feature type="compositionally biased region" description="Acidic residues" evidence="2">
    <location>
        <begin position="2046"/>
        <end position="2056"/>
    </location>
</feature>
<evidence type="ECO:0000313" key="6">
    <source>
        <dbReference type="Proteomes" id="UP000565441"/>
    </source>
</evidence>
<dbReference type="InterPro" id="IPR038279">
    <property type="entry name" value="Ndc10_dom2_sf"/>
</dbReference>
<feature type="region of interest" description="Disordered" evidence="2">
    <location>
        <begin position="2364"/>
        <end position="2397"/>
    </location>
</feature>
<dbReference type="OrthoDB" id="2675946at2759"/>
<feature type="compositionally biased region" description="Basic and acidic residues" evidence="2">
    <location>
        <begin position="1051"/>
        <end position="1065"/>
    </location>
</feature>
<feature type="coiled-coil region" evidence="1">
    <location>
        <begin position="1332"/>
        <end position="1362"/>
    </location>
</feature>
<evidence type="ECO:0000256" key="2">
    <source>
        <dbReference type="SAM" id="MobiDB-lite"/>
    </source>
</evidence>
<sequence length="2542" mass="281402">MSRCGEFFDFLIVEPPAQEDNLSAGSGNPLRAACAHYGIAHAKRATVEKLRACLRRHWYQCAPFEPVTSTDAPAQTSQDSVQQAEVPVHPAASVPPVPLLSSRPGPPAPVSALSIPGDIIEADLDTDDNALVCQYDIGDGAAEEALGSFDIGGLEDAGLDEDDEEDGSLDLDDDAPDTYDKFRRDTRVSAAQRTEGNRRAGGKKTQKCVVKSWNVFQRQAIDKGEMRDNVVDEHALLLFLKFSAARCARNRRGEDKPGTRIGASQIKKEFFGALRIRKVQDARDPTLATRRPATSVYVYDFLKTIMDQALKNSHQGLIAGEDAPDIVANTFLAQLSDTTLDKIGYGFLDHRELKATINGHLSWCMMNASGNRGDDIRALRLCEMQPYTFLHPNGVTEVPSVLSLQSEQKATRRGMKTTVNPTYTCFIAHRDPVKCPLGAFALYLHFIHDHAKIDEKYSLDYTSNKSWRSMSTFHPLLNETALQNLFCMSYKKAGVQSRLKAHLARHMLGYHQEKMGVDANETSKLGWSRDTYSNTYAPALPKAAILGAHGFRVHEEYNPTWTQVEVPKPFLDLICPMAEANVKLIEGKQNLVGATNYWQMVIALRPRLFQCAAAIYQVRPNSSIFRLPALARSDVKLWMATEYPVQLAKLSAAAGEPVDLARIENAILRRALEEIQHHSNRQGRRLEDQTQLLSSIYAKLDRRTAQWTPLRAPACQELSSQPQNPLRVTAVARRLSFDDGGLSRLPQPTSPCLPSTLQPAPIIDSETRASEDAGVYEAADHTLRGYIAPSPRAIDQHRPRTDVDLVLPPLVAFYAPGEAMLPLPPMLGQGSAQWTVIFAKIKQFEALWETWKPSKTLDQMSVQGVWDCYNTGEAIFGADGVPAGMKPPLRLVEQHFKSDWRRGPAARKFWQRFREIPEWIDASIKDRRISTTEALAELEGMRSVPGRAGLLGTSALSETLLADRRKAAAKTILAPELPSLPHPHLLPIFPSSPSQSLPSQKRRAPTVGGRRKQKKARTQALAFLNALATPNTNTTRHPEHQYPTLSSSPKPKSEPPKPQPHEMKGRATSNRRVVVVVVSMMMRAGAYAAEARRDADAACDRRGAASASERVTSANRNGRGRRDSSASPAPGAKDPDIEMQESTPKPTKKLQRTTSGRVPVSADRNIAMKSSDSTAPKLGRTRSRLTGSADEDIAMKSSGSTAPKLGRTRSGTSEQARTKPLASTRSAKVAGTVQNSEIPPVTVQNDNMPATDLHTSGRSRPEHCKESLAPASNKRGRDEETNGGPSQSRKTLVMTDTYEVRQLKAKIASATSAETAANEARQIAEDMMTKSTEQTKTLLEEIERQKSEIEALHRDLEAEREISSTALSTLDTASPQLLNTQETLLSQAATISSLEEHLLTIQNNYDTHCEASVEQVGNLQGCVQRHAMKIKEMQKLLTITGEKLRFTKLALEAVTITLRVNLADKERLDDQIHTLATLLQAEHATVQQLREEQDVTQTLVQHDDLMMQDLADIEQERDDTRKAAQDAALELESSQFGFQNCMDEVERVHRDEILAAKAQHDAALAAATTTVRTLQSRLKDAEEALKDSKEVRLQQIEGTRAQVESDAEKRCKDSEQRFQAHLSAIESQLHEARLAKGSAEKDLQASKQEYDQRLRNVETKRDQVISETEKKHQKSLRDLHGRLQDLDKASKTASEKAKNLEDSLQGAQNRLKLATQTDSARQSKILQIEGERNAAVADATKAKNECAILSRETESLRSDLQSLRDAAENLIMERDHANYRIQVNPLINYQITYSLTGQTLEDRIEEFETKVNIDQEEADDEMDLDDDASMTPRARGKKRATYHQAGSFDPLRCAPHSLLKQDELPQFQPATSRATSHATSRASSHATSRASSQSIYQTFTSRHTTPRTSASRNTTPRPSASRQPTPGPSAASRQPAPGPSQSAGYNHPGASNPSPSRLSTPWTRRDVPKAPYGSRLLSTPHHPATRLNGPTPSQLRQSPSQSPLHERDTTVRIPPPQRPPPAHTRASQPPLTPRRPPAEDQTTAQEGEESDDSLADMEDIRRELRAMRRRFPGHSQSERARHAPYTLPANLRPQSPQRTLMMNIARNEVLALLGISKDEDAEQLTATKIVDPAHVEAWLEDDDVDPPNIENPLIHFDEPKSFWNLELSWQFAQRIVDRYGEPYPFLKGTNDEEAEDMLRDVAAYFIKKVYNIRKVLLRRAPLSEESDNEHIRRVDGRLKNTEKKNRRRNRQRGLRQVRREICLGEGRETDPSWNQLLNVVETLGDDGQSSDYSDGPDYKVKVQEWRHPDVGRLLQFIDSHRWTTNASGNKRPGAQPRRRSSSTSAPSGGIFVVSCGVEHPASIPPDSPLLTTHHHLLPSTPQTSYTATSTPLGLHHSPPTLPRTPLNPECECAAECCPLPNTTHHHLPTVIDTPSEPVSARHPTPPTTTFPPSLTPLPDPCTPIGSMSALLGSAFVVSGAVEHPVATRHPPASLCHLPPLTPPRAPLSPLPLTSSINVLIGLSIVEPPTATFGTASYRRGDC</sequence>
<evidence type="ECO:0000259" key="4">
    <source>
        <dbReference type="Pfam" id="PF16787"/>
    </source>
</evidence>
<feature type="compositionally biased region" description="Polar residues" evidence="2">
    <location>
        <begin position="1939"/>
        <end position="1962"/>
    </location>
</feature>
<feature type="compositionally biased region" description="Low complexity" evidence="2">
    <location>
        <begin position="1990"/>
        <end position="2003"/>
    </location>
</feature>
<dbReference type="Gene3D" id="1.10.443.20">
    <property type="entry name" value="Centromere DNA-binding protein complex CBF3 subunit, domain 2"/>
    <property type="match status" value="1"/>
</dbReference>
<feature type="coiled-coil region" evidence="1">
    <location>
        <begin position="1564"/>
        <end position="1591"/>
    </location>
</feature>
<feature type="domain" description="Ndc10" evidence="4">
    <location>
        <begin position="372"/>
        <end position="634"/>
    </location>
</feature>
<feature type="compositionally biased region" description="Acidic residues" evidence="2">
    <location>
        <begin position="157"/>
        <end position="177"/>
    </location>
</feature>
<feature type="region of interest" description="Disordered" evidence="2">
    <location>
        <begin position="2228"/>
        <end position="2252"/>
    </location>
</feature>
<feature type="compositionally biased region" description="Pro residues" evidence="2">
    <location>
        <begin position="2443"/>
        <end position="2455"/>
    </location>
</feature>
<feature type="region of interest" description="Disordered" evidence="2">
    <location>
        <begin position="1660"/>
        <end position="1683"/>
    </location>
</feature>
<evidence type="ECO:0000259" key="3">
    <source>
        <dbReference type="Pfam" id="PF12550"/>
    </source>
</evidence>
<dbReference type="Proteomes" id="UP000565441">
    <property type="component" value="Unassembled WGS sequence"/>
</dbReference>
<feature type="region of interest" description="Disordered" evidence="2">
    <location>
        <begin position="1868"/>
        <end position="2056"/>
    </location>
</feature>
<dbReference type="InterPro" id="IPR031872">
    <property type="entry name" value="NDC10_II"/>
</dbReference>
<feature type="region of interest" description="Disordered" evidence="2">
    <location>
        <begin position="1811"/>
        <end position="1849"/>
    </location>
</feature>
<feature type="region of interest" description="Disordered" evidence="2">
    <location>
        <begin position="2434"/>
        <end position="2455"/>
    </location>
</feature>
<dbReference type="Pfam" id="PF16787">
    <property type="entry name" value="NDC10_II"/>
    <property type="match status" value="1"/>
</dbReference>
<accession>A0A8H5LUY0</accession>
<keyword evidence="6" id="KW-1185">Reference proteome</keyword>
<feature type="compositionally biased region" description="Pro residues" evidence="2">
    <location>
        <begin position="2013"/>
        <end position="2022"/>
    </location>
</feature>
<protein>
    <submittedName>
        <fullName evidence="5">Uncharacterized protein</fullName>
    </submittedName>
</protein>
<feature type="compositionally biased region" description="Low complexity" evidence="2">
    <location>
        <begin position="984"/>
        <end position="999"/>
    </location>
</feature>
<proteinExistence type="predicted"/>
<feature type="compositionally biased region" description="Low complexity" evidence="2">
    <location>
        <begin position="1020"/>
        <end position="1035"/>
    </location>
</feature>
<keyword evidence="1" id="KW-0175">Coiled coil</keyword>
<dbReference type="InterPro" id="IPR022210">
    <property type="entry name" value="TF_GCR1-like"/>
</dbReference>
<comment type="caution">
    <text evidence="5">The sequence shown here is derived from an EMBL/GenBank/DDBJ whole genome shotgun (WGS) entry which is preliminary data.</text>
</comment>
<feature type="domain" description="Transcription activator GCR1-like" evidence="3">
    <location>
        <begin position="860"/>
        <end position="942"/>
    </location>
</feature>
<feature type="region of interest" description="Disordered" evidence="2">
    <location>
        <begin position="152"/>
        <end position="180"/>
    </location>
</feature>
<reference evidence="5 6" key="1">
    <citation type="journal article" date="2020" name="ISME J.">
        <title>Uncovering the hidden diversity of litter-decomposition mechanisms in mushroom-forming fungi.</title>
        <authorList>
            <person name="Floudas D."/>
            <person name="Bentzer J."/>
            <person name="Ahren D."/>
            <person name="Johansson T."/>
            <person name="Persson P."/>
            <person name="Tunlid A."/>
        </authorList>
    </citation>
    <scope>NUCLEOTIDE SEQUENCE [LARGE SCALE GENOMIC DNA]</scope>
    <source>
        <strain evidence="5 6">CBS 661.87</strain>
    </source>
</reference>
<dbReference type="PANTHER" id="PTHR24216">
    <property type="entry name" value="PAXILLIN-RELATED"/>
    <property type="match status" value="1"/>
</dbReference>
<dbReference type="GO" id="GO:0003677">
    <property type="term" value="F:DNA binding"/>
    <property type="evidence" value="ECO:0007669"/>
    <property type="project" value="InterPro"/>
</dbReference>
<dbReference type="Pfam" id="PF12550">
    <property type="entry name" value="GCR1_C"/>
    <property type="match status" value="1"/>
</dbReference>
<dbReference type="EMBL" id="JAACJP010000051">
    <property type="protein sequence ID" value="KAF5370507.1"/>
    <property type="molecule type" value="Genomic_DNA"/>
</dbReference>
<evidence type="ECO:0000256" key="1">
    <source>
        <dbReference type="SAM" id="Coils"/>
    </source>
</evidence>
<feature type="region of interest" description="Disordered" evidence="2">
    <location>
        <begin position="1102"/>
        <end position="1289"/>
    </location>
</feature>
<organism evidence="5 6">
    <name type="scientific">Tricholomella constricta</name>
    <dbReference type="NCBI Taxonomy" id="117010"/>
    <lineage>
        <taxon>Eukaryota</taxon>
        <taxon>Fungi</taxon>
        <taxon>Dikarya</taxon>
        <taxon>Basidiomycota</taxon>
        <taxon>Agaricomycotina</taxon>
        <taxon>Agaricomycetes</taxon>
        <taxon>Agaricomycetidae</taxon>
        <taxon>Agaricales</taxon>
        <taxon>Tricholomatineae</taxon>
        <taxon>Lyophyllaceae</taxon>
        <taxon>Tricholomella</taxon>
    </lineage>
</organism>
<feature type="compositionally biased region" description="Low complexity" evidence="2">
    <location>
        <begin position="1870"/>
        <end position="1892"/>
    </location>
</feature>
<feature type="compositionally biased region" description="Basic and acidic residues" evidence="2">
    <location>
        <begin position="2228"/>
        <end position="2243"/>
    </location>
</feature>
<feature type="region of interest" description="Disordered" evidence="2">
    <location>
        <begin position="984"/>
        <end position="1070"/>
    </location>
</feature>
<feature type="compositionally biased region" description="Polar residues" evidence="2">
    <location>
        <begin position="1893"/>
        <end position="1924"/>
    </location>
</feature>
<feature type="compositionally biased region" description="Basic residues" evidence="2">
    <location>
        <begin position="1000"/>
        <end position="1017"/>
    </location>
</feature>
<feature type="region of interest" description="Disordered" evidence="2">
    <location>
        <begin position="2323"/>
        <end position="2347"/>
    </location>
</feature>